<name>R6TL57_9BACT</name>
<keyword evidence="1" id="KW-0472">Membrane</keyword>
<reference evidence="2" key="1">
    <citation type="submission" date="2012-11" db="EMBL/GenBank/DDBJ databases">
        <title>Dependencies among metagenomic species, viruses, plasmids and units of genetic variation.</title>
        <authorList>
            <person name="Nielsen H.B."/>
            <person name="Almeida M."/>
            <person name="Juncker A.S."/>
            <person name="Rasmussen S."/>
            <person name="Li J."/>
            <person name="Sunagawa S."/>
            <person name="Plichta D."/>
            <person name="Gautier L."/>
            <person name="Le Chatelier E."/>
            <person name="Peletier E."/>
            <person name="Bonde I."/>
            <person name="Nielsen T."/>
            <person name="Manichanh C."/>
            <person name="Arumugam M."/>
            <person name="Batto J."/>
            <person name="Santos M.B.Q.D."/>
            <person name="Blom N."/>
            <person name="Borruel N."/>
            <person name="Burgdorf K.S."/>
            <person name="Boumezbeur F."/>
            <person name="Casellas F."/>
            <person name="Dore J."/>
            <person name="Guarner F."/>
            <person name="Hansen T."/>
            <person name="Hildebrand F."/>
            <person name="Kaas R.S."/>
            <person name="Kennedy S."/>
            <person name="Kristiansen K."/>
            <person name="Kultima J.R."/>
            <person name="Leonard P."/>
            <person name="Levenez F."/>
            <person name="Lund O."/>
            <person name="Moumen B."/>
            <person name="Le Paslier D."/>
            <person name="Pons N."/>
            <person name="Pedersen O."/>
            <person name="Prifti E."/>
            <person name="Qin J."/>
            <person name="Raes J."/>
            <person name="Tap J."/>
            <person name="Tims S."/>
            <person name="Ussery D.W."/>
            <person name="Yamada T."/>
            <person name="MetaHit consortium"/>
            <person name="Renault P."/>
            <person name="Sicheritz-Ponten T."/>
            <person name="Bork P."/>
            <person name="Wang J."/>
            <person name="Brunak S."/>
            <person name="Ehrlich S.D."/>
        </authorList>
    </citation>
    <scope>NUCLEOTIDE SEQUENCE [LARGE SCALE GENOMIC DNA]</scope>
</reference>
<dbReference type="InterPro" id="IPR025664">
    <property type="entry name" value="Spore_III_AC/AD"/>
</dbReference>
<evidence type="ECO:0000256" key="1">
    <source>
        <dbReference type="SAM" id="Phobius"/>
    </source>
</evidence>
<evidence type="ECO:0000313" key="5">
    <source>
        <dbReference type="Proteomes" id="UP001139365"/>
    </source>
</evidence>
<dbReference type="Proteomes" id="UP001139365">
    <property type="component" value="Unassembled WGS sequence"/>
</dbReference>
<dbReference type="STRING" id="1263015.BN580_00730"/>
<reference evidence="3 5" key="2">
    <citation type="submission" date="2022-03" db="EMBL/GenBank/DDBJ databases">
        <title>Metagenome-assembled genomes from swine fecal metagenomes.</title>
        <authorList>
            <person name="Holman D.B."/>
            <person name="Kommadath A."/>
        </authorList>
    </citation>
    <scope>NUCLEOTIDE SEQUENCE [LARGE SCALE GENOMIC DNA]</scope>
    <source>
        <strain evidence="3">SUG147</strain>
    </source>
</reference>
<proteinExistence type="predicted"/>
<comment type="caution">
    <text evidence="2">The sequence shown here is derived from an EMBL/GenBank/DDBJ whole genome shotgun (WGS) entry which is preliminary data.</text>
</comment>
<organism evidence="2 4">
    <name type="scientific">Candidatus Colimorpha enterica</name>
    <dbReference type="NCBI Taxonomy" id="3083063"/>
    <lineage>
        <taxon>Bacteria</taxon>
        <taxon>Pseudomonadati</taxon>
        <taxon>Bacteroidota</taxon>
        <taxon>Bacteroidia</taxon>
        <taxon>Bacteroidales</taxon>
        <taxon>Candidatus Colimorpha</taxon>
    </lineage>
</organism>
<protein>
    <submittedName>
        <fullName evidence="2">Stage III sporulation protein AC</fullName>
    </submittedName>
</protein>
<accession>R6TL57</accession>
<feature type="transmembrane region" description="Helical" evidence="1">
    <location>
        <begin position="6"/>
        <end position="24"/>
    </location>
</feature>
<dbReference type="NCBIfam" id="TIGR02848">
    <property type="entry name" value="spore_III_AC"/>
    <property type="match status" value="1"/>
</dbReference>
<keyword evidence="1" id="KW-0812">Transmembrane</keyword>
<dbReference type="Proteomes" id="UP000017938">
    <property type="component" value="Unassembled WGS sequence"/>
</dbReference>
<dbReference type="EMBL" id="JALEMU010000010">
    <property type="protein sequence ID" value="MCI5754747.1"/>
    <property type="molecule type" value="Genomic_DNA"/>
</dbReference>
<keyword evidence="1" id="KW-1133">Transmembrane helix</keyword>
<evidence type="ECO:0000313" key="2">
    <source>
        <dbReference type="EMBL" id="CDC70469.1"/>
    </source>
</evidence>
<dbReference type="EMBL" id="CBFW010000032">
    <property type="protein sequence ID" value="CDC70469.1"/>
    <property type="molecule type" value="Genomic_DNA"/>
</dbReference>
<dbReference type="Pfam" id="PF06686">
    <property type="entry name" value="SpoIIIAC"/>
    <property type="match status" value="1"/>
</dbReference>
<dbReference type="InterPro" id="IPR009570">
    <property type="entry name" value="Spore_III_AC"/>
</dbReference>
<evidence type="ECO:0000313" key="3">
    <source>
        <dbReference type="EMBL" id="MCI5754747.1"/>
    </source>
</evidence>
<sequence>MDISLILRAAGVGLIVSVICQILSKSGRDEQAMLVSVAGAVIVFLMLVRELGTLIDTIRKIFSL</sequence>
<evidence type="ECO:0000313" key="4">
    <source>
        <dbReference type="Proteomes" id="UP000017938"/>
    </source>
</evidence>
<gene>
    <name evidence="3" type="primary">spoIIIAC</name>
    <name evidence="2" type="ORF">BN580_00730</name>
    <name evidence="3" type="ORF">MR241_00450</name>
</gene>
<feature type="transmembrane region" description="Helical" evidence="1">
    <location>
        <begin position="31"/>
        <end position="48"/>
    </location>
</feature>
<dbReference type="AlphaFoldDB" id="R6TL57"/>